<evidence type="ECO:0000313" key="4">
    <source>
        <dbReference type="EMBL" id="CAL4794321.1"/>
    </source>
</evidence>
<evidence type="ECO:0000313" key="5">
    <source>
        <dbReference type="Proteomes" id="UP001152797"/>
    </source>
</evidence>
<accession>A0A9P1DDG2</accession>
<feature type="region of interest" description="Disordered" evidence="1">
    <location>
        <begin position="92"/>
        <end position="162"/>
    </location>
</feature>
<protein>
    <submittedName>
        <fullName evidence="4">Retrotransposon gag domain-containing protein</fullName>
    </submittedName>
</protein>
<feature type="region of interest" description="Disordered" evidence="1">
    <location>
        <begin position="323"/>
        <end position="343"/>
    </location>
</feature>
<organism evidence="2">
    <name type="scientific">Cladocopium goreaui</name>
    <dbReference type="NCBI Taxonomy" id="2562237"/>
    <lineage>
        <taxon>Eukaryota</taxon>
        <taxon>Sar</taxon>
        <taxon>Alveolata</taxon>
        <taxon>Dinophyceae</taxon>
        <taxon>Suessiales</taxon>
        <taxon>Symbiodiniaceae</taxon>
        <taxon>Cladocopium</taxon>
    </lineage>
</organism>
<feature type="compositionally biased region" description="Basic and acidic residues" evidence="1">
    <location>
        <begin position="105"/>
        <end position="120"/>
    </location>
</feature>
<sequence length="1386" mass="157072">MAWQWRGYDDWQWGDDRWQDHDEQQQELEADGQVQADGQADQWQQRQGNWMGWWGDRGWSWHDRPWTYWDRQWHWNQPWAYDDSRNAGMNEGRRASLQVSEETNWDGRRGSDTSEMHDAVPGDVPSVEGEEPAAGSQAASSNQSRPREPKTGKDIIPSYDGSTSVRDFRRRVQLFEASTGIDPEFRAGRLVEQMTGLAWKSTETLDLSRLQSSGGVEYLLSHLQQELEPVEYIRVFETLHHFFRNFRREKGESFVNFDMNFRAQMQKLDEVGAGLTGIVKSWWFLETASLGQELRKQVVTASGGSYQYERLREALMAIVPSVKHEDDDRHPTGQPNSANPVRTKFYVQKNVKINKVNIVDDDAPQVQEPDEHGDGGVPEDEEPDPEELERQARVLITQASKRRAQAEQARGFTKNETAEQRQARIASLKARMPCSACKANGRTTYGHWHSDPECPFFGKGDGKASKGVFVVAQENEVLSTDSEEVFMVNVNTVYGTELASIPSNGQLLALSDTCCARTVAGSKWMDRTMKELWRAGANFYVLRERQGFRFGAGPRIWSEYSVVLPTFLGEGKRSVFLRVSVVPVDVPLLCWSADKFCWIWFTRLGTTISLETTSSNHMGFYFWSDDAVSLPEDPDLWDAMDEIDKEVIICEPRLKEIWTLIKPAKVSTVLPPGWKKFDLQSLKNLYEECMIPDLERPSDGHWTRWRRGQLIMELSMWEQDVKEEMQQKGLSEDSQASVMCPKCTIPLIVCTNRVSKETFLGCIRFPECRQTMPCVSAGVDVREKMKSEKMAEGYMKPTKQRAVRKRLTQAPHHVSDGSWMHVPSDSEDGGMDTQGEPGDRNKNINLTEQEVQIIKEARAKAQQKTKDPDEPMPSVQLGDGESGNAAEGGLPVRRSTPGKSLAAGGIRFEVPPGRKLSDPVRQSLCKIHCNLGHPSKADMLRFLKLGGVTGEAKGEEAMKELAIEVSYAKNSLVREHGWSPVEGDERFYGEPDIQKSIALFKGVCKGATFDDLTKQKGPDSDVLDIDIDEFFGELDEGQEPPDTGPPIVPGKLVESVQGSGWGKDDFGNPVLVSKTVWAYRTPTPKYDPNMFPFRSTWAYKSGSWIQLEKDVRWVDQVDPHALLPCGPVSTLVTVFCSRTRRQICEDSVPWQLKKKPKQAVADDSQSSHNVHVVESKNRLKKMLDKEIPWEKIPDNERVAYQEAIAKEWSSWLQYESCEVLSVEESQRVQQESAGVSYCGKEIKVKGSGAQRFALVAESRFGPDLVTALDEEDWQDVVPLHMITDCKSIYDHIRKDGHHVSDKGSIIQVLLLRKMCSIKPGSSRAQLWWVPTRHQLADFMTKAGKGKAFRDSLGWAQFHEMSAAKSRLHKTFKSEKNRTSVNFQDCN</sequence>
<dbReference type="Gene3D" id="3.30.65.10">
    <property type="entry name" value="Bacterial Topoisomerase I, domain 1"/>
    <property type="match status" value="1"/>
</dbReference>
<dbReference type="EMBL" id="CAMXCT030003946">
    <property type="protein sequence ID" value="CAL4794321.1"/>
    <property type="molecule type" value="Genomic_DNA"/>
</dbReference>
<gene>
    <name evidence="2" type="ORF">C1SCF055_LOCUS32597</name>
</gene>
<proteinExistence type="predicted"/>
<feature type="region of interest" description="Disordered" evidence="1">
    <location>
        <begin position="807"/>
        <end position="845"/>
    </location>
</feature>
<evidence type="ECO:0000313" key="3">
    <source>
        <dbReference type="EMBL" id="CAL1160384.1"/>
    </source>
</evidence>
<dbReference type="Proteomes" id="UP001152797">
    <property type="component" value="Unassembled WGS sequence"/>
</dbReference>
<comment type="caution">
    <text evidence="2">The sequence shown here is derived from an EMBL/GenBank/DDBJ whole genome shotgun (WGS) entry which is preliminary data.</text>
</comment>
<feature type="region of interest" description="Disordered" evidence="1">
    <location>
        <begin position="357"/>
        <end position="419"/>
    </location>
</feature>
<feature type="compositionally biased region" description="Basic and acidic residues" evidence="1">
    <location>
        <begin position="858"/>
        <end position="869"/>
    </location>
</feature>
<name>A0A9P1DDG2_9DINO</name>
<evidence type="ECO:0000313" key="2">
    <source>
        <dbReference type="EMBL" id="CAI4007009.1"/>
    </source>
</evidence>
<feature type="compositionally biased region" description="Acidic residues" evidence="1">
    <location>
        <begin position="377"/>
        <end position="387"/>
    </location>
</feature>
<evidence type="ECO:0000256" key="1">
    <source>
        <dbReference type="SAM" id="MobiDB-lite"/>
    </source>
</evidence>
<reference evidence="3" key="2">
    <citation type="submission" date="2024-04" db="EMBL/GenBank/DDBJ databases">
        <authorList>
            <person name="Chen Y."/>
            <person name="Shah S."/>
            <person name="Dougan E. K."/>
            <person name="Thang M."/>
            <person name="Chan C."/>
        </authorList>
    </citation>
    <scope>NUCLEOTIDE SEQUENCE [LARGE SCALE GENOMIC DNA]</scope>
</reference>
<keyword evidence="5" id="KW-1185">Reference proteome</keyword>
<feature type="region of interest" description="Disordered" evidence="1">
    <location>
        <begin position="858"/>
        <end position="906"/>
    </location>
</feature>
<feature type="compositionally biased region" description="Low complexity" evidence="1">
    <location>
        <begin position="133"/>
        <end position="144"/>
    </location>
</feature>
<dbReference type="OrthoDB" id="426269at2759"/>
<dbReference type="EMBL" id="CAMXCT020003946">
    <property type="protein sequence ID" value="CAL1160384.1"/>
    <property type="molecule type" value="Genomic_DNA"/>
</dbReference>
<dbReference type="EMBL" id="CAMXCT010003946">
    <property type="protein sequence ID" value="CAI4007009.1"/>
    <property type="molecule type" value="Genomic_DNA"/>
</dbReference>
<reference evidence="2" key="1">
    <citation type="submission" date="2022-10" db="EMBL/GenBank/DDBJ databases">
        <authorList>
            <person name="Chen Y."/>
            <person name="Dougan E. K."/>
            <person name="Chan C."/>
            <person name="Rhodes N."/>
            <person name="Thang M."/>
        </authorList>
    </citation>
    <scope>NUCLEOTIDE SEQUENCE</scope>
</reference>